<accession>A0A1R1XU58</accession>
<evidence type="ECO:0000256" key="5">
    <source>
        <dbReference type="ARBA" id="ARBA00022989"/>
    </source>
</evidence>
<evidence type="ECO:0000256" key="3">
    <source>
        <dbReference type="ARBA" id="ARBA00022502"/>
    </source>
</evidence>
<dbReference type="Pfam" id="PF10277">
    <property type="entry name" value="Frag1"/>
    <property type="match status" value="1"/>
</dbReference>
<protein>
    <submittedName>
        <fullName evidence="10">Protein CWH43</fullName>
    </submittedName>
</protein>
<reference evidence="10 11" key="1">
    <citation type="submission" date="2017-01" db="EMBL/GenBank/DDBJ databases">
        <authorList>
            <person name="Mah S.A."/>
            <person name="Swanson W.J."/>
            <person name="Moy G.W."/>
            <person name="Vacquier V.D."/>
        </authorList>
    </citation>
    <scope>NUCLEOTIDE SEQUENCE [LARGE SCALE GENOMIC DNA]</scope>
    <source>
        <strain evidence="10 11">GSMNP</strain>
    </source>
</reference>
<evidence type="ECO:0000256" key="4">
    <source>
        <dbReference type="ARBA" id="ARBA00022692"/>
    </source>
</evidence>
<evidence type="ECO:0000256" key="2">
    <source>
        <dbReference type="ARBA" id="ARBA00007414"/>
    </source>
</evidence>
<evidence type="ECO:0000259" key="9">
    <source>
        <dbReference type="Pfam" id="PF10277"/>
    </source>
</evidence>
<keyword evidence="7 8" id="KW-0472">Membrane</keyword>
<keyword evidence="6" id="KW-0333">Golgi apparatus</keyword>
<evidence type="ECO:0000313" key="10">
    <source>
        <dbReference type="EMBL" id="OMJ18089.1"/>
    </source>
</evidence>
<dbReference type="Proteomes" id="UP000187283">
    <property type="component" value="Unassembled WGS sequence"/>
</dbReference>
<dbReference type="GO" id="GO:0005789">
    <property type="term" value="C:endoplasmic reticulum membrane"/>
    <property type="evidence" value="ECO:0007669"/>
    <property type="project" value="TreeGrafter"/>
</dbReference>
<evidence type="ECO:0000313" key="11">
    <source>
        <dbReference type="Proteomes" id="UP000187283"/>
    </source>
</evidence>
<feature type="transmembrane region" description="Helical" evidence="8">
    <location>
        <begin position="91"/>
        <end position="111"/>
    </location>
</feature>
<dbReference type="EMBL" id="LSSN01001845">
    <property type="protein sequence ID" value="OMJ18089.1"/>
    <property type="molecule type" value="Genomic_DNA"/>
</dbReference>
<organism evidence="10 11">
    <name type="scientific">Smittium culicis</name>
    <dbReference type="NCBI Taxonomy" id="133412"/>
    <lineage>
        <taxon>Eukaryota</taxon>
        <taxon>Fungi</taxon>
        <taxon>Fungi incertae sedis</taxon>
        <taxon>Zoopagomycota</taxon>
        <taxon>Kickxellomycotina</taxon>
        <taxon>Harpellomycetes</taxon>
        <taxon>Harpellales</taxon>
        <taxon>Legeriomycetaceae</taxon>
        <taxon>Smittium</taxon>
    </lineage>
</organism>
<dbReference type="GO" id="GO:0006506">
    <property type="term" value="P:GPI anchor biosynthetic process"/>
    <property type="evidence" value="ECO:0007669"/>
    <property type="project" value="UniProtKB-KW"/>
</dbReference>
<proteinExistence type="inferred from homology"/>
<dbReference type="GO" id="GO:0000139">
    <property type="term" value="C:Golgi membrane"/>
    <property type="evidence" value="ECO:0007669"/>
    <property type="project" value="UniProtKB-SubCell"/>
</dbReference>
<evidence type="ECO:0000256" key="7">
    <source>
        <dbReference type="ARBA" id="ARBA00023136"/>
    </source>
</evidence>
<dbReference type="AlphaFoldDB" id="A0A1R1XU58"/>
<evidence type="ECO:0000256" key="6">
    <source>
        <dbReference type="ARBA" id="ARBA00023034"/>
    </source>
</evidence>
<comment type="subcellular location">
    <subcellularLocation>
        <location evidence="1">Golgi apparatus membrane</location>
        <topology evidence="1">Multi-pass membrane protein</topology>
    </subcellularLocation>
</comment>
<dbReference type="PANTHER" id="PTHR12892:SF11">
    <property type="entry name" value="POST-GPI ATTACHMENT TO PROTEINS FACTOR 2"/>
    <property type="match status" value="1"/>
</dbReference>
<feature type="transmembrane region" description="Helical" evidence="8">
    <location>
        <begin position="162"/>
        <end position="183"/>
    </location>
</feature>
<name>A0A1R1XU58_9FUNG</name>
<evidence type="ECO:0000256" key="8">
    <source>
        <dbReference type="SAM" id="Phobius"/>
    </source>
</evidence>
<feature type="transmembrane region" description="Helical" evidence="8">
    <location>
        <begin position="56"/>
        <end position="79"/>
    </location>
</feature>
<dbReference type="OrthoDB" id="68581at2759"/>
<comment type="similarity">
    <text evidence="2">Belongs to the PGAP2 family.</text>
</comment>
<gene>
    <name evidence="10" type="ORF">AYI70_g5562</name>
</gene>
<dbReference type="InterPro" id="IPR019402">
    <property type="entry name" value="CWH43_N"/>
</dbReference>
<sequence>MLPKATNRNALGDSSASPNYSENLLASVRAEKEGMVKEWFPSVSSTIGDWYPERNIFHTFIALTAPPRLFLLGVWYYACTSTKFTQGKTKYATWLFIVGFLRTLTCAGWMFVTSSDDHDVHDISMILYIVLTIPYMIMTVSSGSRLTQFSRSNPELSKKVSFYRKFTGISFFVILVPMIYFFLQHKISKVAGAYTIYAFHEWSLIFLDIFFDSYSYFEFEYVELAVLSNQAKQAE</sequence>
<feature type="domain" description="CWH43-like N-terminal" evidence="9">
    <location>
        <begin position="36"/>
        <end position="220"/>
    </location>
</feature>
<keyword evidence="11" id="KW-1185">Reference proteome</keyword>
<dbReference type="InterPro" id="IPR039545">
    <property type="entry name" value="PGAP2"/>
</dbReference>
<keyword evidence="3" id="KW-0337">GPI-anchor biosynthesis</keyword>
<comment type="caution">
    <text evidence="10">The sequence shown here is derived from an EMBL/GenBank/DDBJ whole genome shotgun (WGS) entry which is preliminary data.</text>
</comment>
<evidence type="ECO:0000256" key="1">
    <source>
        <dbReference type="ARBA" id="ARBA00004653"/>
    </source>
</evidence>
<dbReference type="PANTHER" id="PTHR12892">
    <property type="entry name" value="FGF RECEPTOR ACTIVATING PROTEIN 1"/>
    <property type="match status" value="1"/>
</dbReference>
<dbReference type="STRING" id="133412.A0A1R1XU58"/>
<keyword evidence="4 8" id="KW-0812">Transmembrane</keyword>
<keyword evidence="5 8" id="KW-1133">Transmembrane helix</keyword>
<feature type="transmembrane region" description="Helical" evidence="8">
    <location>
        <begin position="123"/>
        <end position="141"/>
    </location>
</feature>